<evidence type="ECO:0000256" key="1">
    <source>
        <dbReference type="ARBA" id="ARBA00022553"/>
    </source>
</evidence>
<evidence type="ECO:0000313" key="8">
    <source>
        <dbReference type="EMBL" id="TYL53089.1"/>
    </source>
</evidence>
<keyword evidence="2" id="KW-0805">Transcription regulation</keyword>
<protein>
    <submittedName>
        <fullName evidence="8">Response regulator transcription factor</fullName>
    </submittedName>
</protein>
<dbReference type="RefSeq" id="WP_148732554.1">
    <property type="nucleotide sequence ID" value="NZ_VSSB01000001.1"/>
</dbReference>
<dbReference type="CDD" id="cd06170">
    <property type="entry name" value="LuxR_C_like"/>
    <property type="match status" value="1"/>
</dbReference>
<dbReference type="SUPFAM" id="SSF46894">
    <property type="entry name" value="C-terminal effector domain of the bipartite response regulators"/>
    <property type="match status" value="1"/>
</dbReference>
<keyword evidence="1 5" id="KW-0597">Phosphoprotein</keyword>
<proteinExistence type="predicted"/>
<dbReference type="PROSITE" id="PS50110">
    <property type="entry name" value="RESPONSE_REGULATORY"/>
    <property type="match status" value="1"/>
</dbReference>
<dbReference type="GO" id="GO:0000160">
    <property type="term" value="P:phosphorelay signal transduction system"/>
    <property type="evidence" value="ECO:0007669"/>
    <property type="project" value="InterPro"/>
</dbReference>
<evidence type="ECO:0000256" key="3">
    <source>
        <dbReference type="ARBA" id="ARBA00023125"/>
    </source>
</evidence>
<evidence type="ECO:0000259" key="7">
    <source>
        <dbReference type="PROSITE" id="PS50110"/>
    </source>
</evidence>
<dbReference type="CDD" id="cd17535">
    <property type="entry name" value="REC_NarL-like"/>
    <property type="match status" value="1"/>
</dbReference>
<dbReference type="Pfam" id="PF00072">
    <property type="entry name" value="Response_reg"/>
    <property type="match status" value="1"/>
</dbReference>
<sequence>MTVREPQDGAEPIRIVVADDHPIVRAGIVGLLETAPGIEVVGEAADGAEAVALAASEHPDLVLMDLRMPGVDGASATASIVAAGGGTRVLVLTTYETDDHILAAIEAGASGYLLKAAPQAEILAGIRAVAAGETVLAPSIAAKLVSRVRADAASVAPPALSPREREVLVLVADGRSNPEIAKALYIGEATVKTHLLHVFEKLDVNDRTRAVTRAMELGLI</sequence>
<accession>A0A5S4V4X5</accession>
<keyword evidence="3" id="KW-0238">DNA-binding</keyword>
<evidence type="ECO:0000259" key="6">
    <source>
        <dbReference type="PROSITE" id="PS50043"/>
    </source>
</evidence>
<organism evidence="8 9">
    <name type="scientific">Agromyces mariniharenae</name>
    <dbReference type="NCBI Taxonomy" id="2604423"/>
    <lineage>
        <taxon>Bacteria</taxon>
        <taxon>Bacillati</taxon>
        <taxon>Actinomycetota</taxon>
        <taxon>Actinomycetes</taxon>
        <taxon>Micrococcales</taxon>
        <taxon>Microbacteriaceae</taxon>
        <taxon>Agromyces</taxon>
    </lineage>
</organism>
<dbReference type="SMART" id="SM00448">
    <property type="entry name" value="REC"/>
    <property type="match status" value="1"/>
</dbReference>
<evidence type="ECO:0000256" key="2">
    <source>
        <dbReference type="ARBA" id="ARBA00023015"/>
    </source>
</evidence>
<dbReference type="SUPFAM" id="SSF52172">
    <property type="entry name" value="CheY-like"/>
    <property type="match status" value="1"/>
</dbReference>
<dbReference type="Gene3D" id="3.40.50.2300">
    <property type="match status" value="1"/>
</dbReference>
<dbReference type="PRINTS" id="PR00038">
    <property type="entry name" value="HTHLUXR"/>
</dbReference>
<dbReference type="PANTHER" id="PTHR43214">
    <property type="entry name" value="TWO-COMPONENT RESPONSE REGULATOR"/>
    <property type="match status" value="1"/>
</dbReference>
<feature type="domain" description="Response regulatory" evidence="7">
    <location>
        <begin position="14"/>
        <end position="130"/>
    </location>
</feature>
<dbReference type="SMART" id="SM00421">
    <property type="entry name" value="HTH_LUXR"/>
    <property type="match status" value="1"/>
</dbReference>
<dbReference type="InterPro" id="IPR039420">
    <property type="entry name" value="WalR-like"/>
</dbReference>
<comment type="caution">
    <text evidence="8">The sequence shown here is derived from an EMBL/GenBank/DDBJ whole genome shotgun (WGS) entry which is preliminary data.</text>
</comment>
<gene>
    <name evidence="8" type="ORF">FYC51_05105</name>
</gene>
<dbReference type="GO" id="GO:0006355">
    <property type="term" value="P:regulation of DNA-templated transcription"/>
    <property type="evidence" value="ECO:0007669"/>
    <property type="project" value="InterPro"/>
</dbReference>
<evidence type="ECO:0000313" key="9">
    <source>
        <dbReference type="Proteomes" id="UP000325243"/>
    </source>
</evidence>
<dbReference type="PROSITE" id="PS50043">
    <property type="entry name" value="HTH_LUXR_2"/>
    <property type="match status" value="1"/>
</dbReference>
<dbReference type="InterPro" id="IPR011006">
    <property type="entry name" value="CheY-like_superfamily"/>
</dbReference>
<dbReference type="InterPro" id="IPR016032">
    <property type="entry name" value="Sig_transdc_resp-reg_C-effctor"/>
</dbReference>
<dbReference type="PROSITE" id="PS00622">
    <property type="entry name" value="HTH_LUXR_1"/>
    <property type="match status" value="1"/>
</dbReference>
<name>A0A5S4V4X5_9MICO</name>
<dbReference type="InterPro" id="IPR000792">
    <property type="entry name" value="Tscrpt_reg_LuxR_C"/>
</dbReference>
<dbReference type="EMBL" id="VSSB01000001">
    <property type="protein sequence ID" value="TYL53089.1"/>
    <property type="molecule type" value="Genomic_DNA"/>
</dbReference>
<dbReference type="AlphaFoldDB" id="A0A5S4V4X5"/>
<keyword evidence="9" id="KW-1185">Reference proteome</keyword>
<reference evidence="8 9" key="1">
    <citation type="submission" date="2019-08" db="EMBL/GenBank/DDBJ databases">
        <authorList>
            <person name="Hu J."/>
        </authorList>
    </citation>
    <scope>NUCLEOTIDE SEQUENCE [LARGE SCALE GENOMIC DNA]</scope>
    <source>
        <strain evidence="8 9">NEAU-184</strain>
    </source>
</reference>
<dbReference type="Pfam" id="PF00196">
    <property type="entry name" value="GerE"/>
    <property type="match status" value="1"/>
</dbReference>
<keyword evidence="4" id="KW-0804">Transcription</keyword>
<dbReference type="Proteomes" id="UP000325243">
    <property type="component" value="Unassembled WGS sequence"/>
</dbReference>
<dbReference type="InterPro" id="IPR058245">
    <property type="entry name" value="NreC/VraR/RcsB-like_REC"/>
</dbReference>
<evidence type="ECO:0000256" key="5">
    <source>
        <dbReference type="PROSITE-ProRule" id="PRU00169"/>
    </source>
</evidence>
<dbReference type="InterPro" id="IPR001789">
    <property type="entry name" value="Sig_transdc_resp-reg_receiver"/>
</dbReference>
<dbReference type="GO" id="GO:0003677">
    <property type="term" value="F:DNA binding"/>
    <property type="evidence" value="ECO:0007669"/>
    <property type="project" value="UniProtKB-KW"/>
</dbReference>
<feature type="modified residue" description="4-aspartylphosphate" evidence="5">
    <location>
        <position position="65"/>
    </location>
</feature>
<feature type="domain" description="HTH luxR-type" evidence="6">
    <location>
        <begin position="153"/>
        <end position="218"/>
    </location>
</feature>
<evidence type="ECO:0000256" key="4">
    <source>
        <dbReference type="ARBA" id="ARBA00023163"/>
    </source>
</evidence>
<dbReference type="PANTHER" id="PTHR43214:SF24">
    <property type="entry name" value="TRANSCRIPTIONAL REGULATORY PROTEIN NARL-RELATED"/>
    <property type="match status" value="1"/>
</dbReference>